<evidence type="ECO:0000313" key="3">
    <source>
        <dbReference type="Proteomes" id="UP000219327"/>
    </source>
</evidence>
<keyword evidence="1" id="KW-1133">Transmembrane helix</keyword>
<keyword evidence="1" id="KW-0472">Membrane</keyword>
<evidence type="ECO:0000256" key="1">
    <source>
        <dbReference type="SAM" id="Phobius"/>
    </source>
</evidence>
<feature type="transmembrane region" description="Helical" evidence="1">
    <location>
        <begin position="97"/>
        <end position="118"/>
    </location>
</feature>
<name>A0A2A5WTR8_9GAMM</name>
<evidence type="ECO:0000313" key="2">
    <source>
        <dbReference type="EMBL" id="PDH39653.1"/>
    </source>
</evidence>
<accession>A0A2A5WTR8</accession>
<organism evidence="2 3">
    <name type="scientific">OM182 bacterium MED-G24</name>
    <dbReference type="NCBI Taxonomy" id="1986255"/>
    <lineage>
        <taxon>Bacteria</taxon>
        <taxon>Pseudomonadati</taxon>
        <taxon>Pseudomonadota</taxon>
        <taxon>Gammaproteobacteria</taxon>
        <taxon>OMG group</taxon>
        <taxon>OM182 clade</taxon>
    </lineage>
</organism>
<feature type="transmembrane region" description="Helical" evidence="1">
    <location>
        <begin position="130"/>
        <end position="150"/>
    </location>
</feature>
<feature type="transmembrane region" description="Helical" evidence="1">
    <location>
        <begin position="156"/>
        <end position="179"/>
    </location>
</feature>
<keyword evidence="1" id="KW-0812">Transmembrane</keyword>
<proteinExistence type="predicted"/>
<sequence>MGKTIGGIVATAIVLYVFSFIFWGVATVPYQSLQPVQDSVGAQAALAEHFSAVGTYMIPGSPADSENAEAIAAQFESGPVAMVHITSEGRPQYDTSIMITGFVLNLLIVAALASLFKVAGASEFRDFARLSLVAAVLAVILVDGGDMIWWQEPVSWAIWPAIYNLLAIILAGHILGLFMKESSPRASEL</sequence>
<reference evidence="2 3" key="1">
    <citation type="submission" date="2017-08" db="EMBL/GenBank/DDBJ databases">
        <title>Fine stratification of microbial communities through a metagenomic profile of the photic zone.</title>
        <authorList>
            <person name="Haro-Moreno J.M."/>
            <person name="Lopez-Perez M."/>
            <person name="De La Torre J."/>
            <person name="Picazo A."/>
            <person name="Camacho A."/>
            <person name="Rodriguez-Valera F."/>
        </authorList>
    </citation>
    <scope>NUCLEOTIDE SEQUENCE [LARGE SCALE GENOMIC DNA]</scope>
    <source>
        <strain evidence="2">MED-G24</strain>
    </source>
</reference>
<dbReference type="AlphaFoldDB" id="A0A2A5WTR8"/>
<dbReference type="Proteomes" id="UP000219327">
    <property type="component" value="Unassembled WGS sequence"/>
</dbReference>
<comment type="caution">
    <text evidence="2">The sequence shown here is derived from an EMBL/GenBank/DDBJ whole genome shotgun (WGS) entry which is preliminary data.</text>
</comment>
<protein>
    <submittedName>
        <fullName evidence="2">Uncharacterized protein</fullName>
    </submittedName>
</protein>
<gene>
    <name evidence="2" type="ORF">CNE99_05210</name>
</gene>
<dbReference type="EMBL" id="NTKD01000021">
    <property type="protein sequence ID" value="PDH39653.1"/>
    <property type="molecule type" value="Genomic_DNA"/>
</dbReference>
<feature type="transmembrane region" description="Helical" evidence="1">
    <location>
        <begin position="7"/>
        <end position="26"/>
    </location>
</feature>